<reference evidence="24" key="1">
    <citation type="submission" date="2021-09" db="EMBL/GenBank/DDBJ databases">
        <authorList>
            <person name="Martin H S."/>
        </authorList>
    </citation>
    <scope>NUCLEOTIDE SEQUENCE</scope>
</reference>
<dbReference type="Gene3D" id="1.50.10.20">
    <property type="match status" value="1"/>
</dbReference>
<dbReference type="Proteomes" id="UP000789524">
    <property type="component" value="Unassembled WGS sequence"/>
</dbReference>
<dbReference type="InterPro" id="IPR036188">
    <property type="entry name" value="FAD/NAD-bd_sf"/>
</dbReference>
<dbReference type="Pfam" id="PF00732">
    <property type="entry name" value="GMC_oxred_N"/>
    <property type="match status" value="1"/>
</dbReference>
<dbReference type="PANTHER" id="PTHR11552">
    <property type="entry name" value="GLUCOSE-METHANOL-CHOLINE GMC OXIDOREDUCTASE"/>
    <property type="match status" value="1"/>
</dbReference>
<evidence type="ECO:0000256" key="5">
    <source>
        <dbReference type="ARBA" id="ARBA00010790"/>
    </source>
</evidence>
<keyword evidence="8" id="KW-0285">Flavoprotein</keyword>
<dbReference type="InterPro" id="IPR026873">
    <property type="entry name" value="Ptb1"/>
</dbReference>
<organism evidence="24 25">
    <name type="scientific">Danaus chrysippus</name>
    <name type="common">African queen</name>
    <dbReference type="NCBI Taxonomy" id="151541"/>
    <lineage>
        <taxon>Eukaryota</taxon>
        <taxon>Metazoa</taxon>
        <taxon>Ecdysozoa</taxon>
        <taxon>Arthropoda</taxon>
        <taxon>Hexapoda</taxon>
        <taxon>Insecta</taxon>
        <taxon>Pterygota</taxon>
        <taxon>Neoptera</taxon>
        <taxon>Endopterygota</taxon>
        <taxon>Lepidoptera</taxon>
        <taxon>Glossata</taxon>
        <taxon>Ditrysia</taxon>
        <taxon>Papilionoidea</taxon>
        <taxon>Nymphalidae</taxon>
        <taxon>Danainae</taxon>
        <taxon>Danaini</taxon>
        <taxon>Danaina</taxon>
        <taxon>Danaus</taxon>
        <taxon>Anosia</taxon>
    </lineage>
</organism>
<sequence length="881" mass="98436">MSLKTKDVVLSEDRPKTLLLQKHSDYLASYGLNKNDYEYCMTEYLRMSGIYWSLTAMELMNQSSRMPKEEIISFISTCQDSESGGISACNGHDPHMLYTLSAVQVLAMYDRLDAIDVEGVVKFVSSLQQEDGSFFGDKWGEVDTRFSFCAVMCLSLLHRLDAINVNKTVDFVVSCMNFDGGFGSKPGSESHAGLIYCCVGTLSICKRMEVLKADELAWWLCERQLPSGGLNGRPEKLPDLCYSWWVMSSLSMLNRIHWVDKKNLEQFILACQDSETGGFSDRPGDIPDPFHTLFGLAGLSLLGDTSIKRVNPTYCMPQETIDSGLLTSNLFQDIKSEYDYIIVGSGTAGSLIAHRLAETNYTYIVIEAGGFGHHFHDIPAFGPLLHGSQYDWGFETVAQDNACLAMDGHKCKLSQGKIFGGSSKMNNMIHVRGNISHYVDWFHGKYTKEYIEEQFNYIESEIFNLSHLQYDSNLSDAILNATKELGYKEIKHFDNGFMKSTVTQYNGKRWTTSHQLDPANVLTHVLVEKLLIEKSKCIGVKTSNRKILARKGVILSAGTINSAKILQLSGIGPSELLKSLNIPVVKDLPVGKNLQDHIGTGLDLVLFDEPQSVTTSDIMDPMSVVQYFYNGKGPLTTPGCEVIGFISTKNEEIPDIQYMVLPVGITSDRGSHLRRNLGISDDIWKNYFEKVFHKHAATFFPIILHPKSKGEVKIQSKNSNVPPLINPRYLSDENDIRSLVEGVKFVIKLLKTESLKVIGAHLNDTPFPSCKKYKMFSDLYLKCYVQHLTLTSYHPVGTCSMGLPDSINTVVDTSFRLLGVKNLYVVDGSVLPTLPSGNINAAIAMMANLFFENVILKNIDKIETCQRIFLVELLHRVCLVG</sequence>
<evidence type="ECO:0000256" key="8">
    <source>
        <dbReference type="ARBA" id="ARBA00022630"/>
    </source>
</evidence>
<feature type="domain" description="Glucose-methanol-choline oxidoreductase C-terminal" evidence="23">
    <location>
        <begin position="706"/>
        <end position="847"/>
    </location>
</feature>
<dbReference type="FunFam" id="1.50.10.20:FF:000004">
    <property type="entry name" value="Geranylgeranyl transferase type-2 subunit beta"/>
    <property type="match status" value="1"/>
</dbReference>
<protein>
    <recommendedName>
        <fullName evidence="20">Geranylgeranyl transferase type-2 subunit beta</fullName>
        <ecNumber evidence="6">2.5.1.60</ecNumber>
    </recommendedName>
    <alternativeName>
        <fullName evidence="14">Geranylgeranyl transferase type II subunit beta</fullName>
    </alternativeName>
    <alternativeName>
        <fullName evidence="16">Rab geranyl-geranyltransferase subunit beta</fullName>
    </alternativeName>
    <alternativeName>
        <fullName evidence="15">Rab geranylgeranyltransferase subunit beta</fullName>
    </alternativeName>
    <alternativeName>
        <fullName evidence="17">Type II protein geranyl-geranyltransferase subunit beta</fullName>
    </alternativeName>
</protein>
<dbReference type="InterPro" id="IPR008930">
    <property type="entry name" value="Terpenoid_cyclase/PrenylTrfase"/>
</dbReference>
<evidence type="ECO:0000256" key="10">
    <source>
        <dbReference type="ARBA" id="ARBA00022723"/>
    </source>
</evidence>
<evidence type="ECO:0000256" key="13">
    <source>
        <dbReference type="ARBA" id="ARBA00022833"/>
    </source>
</evidence>
<comment type="catalytic activity">
    <reaction evidence="18">
        <text>geranylgeranyl diphosphate + L-cysteinyl-[protein] = S-geranylgeranyl-L-cysteinyl-[protein] + diphosphate</text>
        <dbReference type="Rhea" id="RHEA:21240"/>
        <dbReference type="Rhea" id="RHEA-COMP:10131"/>
        <dbReference type="Rhea" id="RHEA-COMP:11537"/>
        <dbReference type="ChEBI" id="CHEBI:29950"/>
        <dbReference type="ChEBI" id="CHEBI:33019"/>
        <dbReference type="ChEBI" id="CHEBI:57533"/>
        <dbReference type="ChEBI" id="CHEBI:86021"/>
        <dbReference type="EC" id="2.5.1.60"/>
    </reaction>
</comment>
<evidence type="ECO:0000256" key="18">
    <source>
        <dbReference type="ARBA" id="ARBA00047658"/>
    </source>
</evidence>
<gene>
    <name evidence="24" type="ORF">DCHRY22_LOCUS14975</name>
</gene>
<dbReference type="InterPro" id="IPR000172">
    <property type="entry name" value="GMC_OxRdtase_N"/>
</dbReference>
<dbReference type="PANTHER" id="PTHR11552:SF147">
    <property type="entry name" value="CHOLINE DEHYDROGENASE, MITOCHONDRIAL"/>
    <property type="match status" value="1"/>
</dbReference>
<keyword evidence="10" id="KW-0479">Metal-binding</keyword>
<comment type="similarity">
    <text evidence="4">Belongs to the protein prenyltransferase subunit beta family.</text>
</comment>
<dbReference type="GO" id="GO:0004663">
    <property type="term" value="F:Rab geranylgeranyltransferase activity"/>
    <property type="evidence" value="ECO:0007669"/>
    <property type="project" value="UniProtKB-EC"/>
</dbReference>
<dbReference type="Gene3D" id="3.50.50.60">
    <property type="entry name" value="FAD/NAD(P)-binding domain"/>
    <property type="match status" value="1"/>
</dbReference>
<dbReference type="OrthoDB" id="5428259at2759"/>
<evidence type="ECO:0000256" key="16">
    <source>
        <dbReference type="ARBA" id="ARBA00032712"/>
    </source>
</evidence>
<keyword evidence="7" id="KW-0597">Phosphoprotein</keyword>
<keyword evidence="13" id="KW-0862">Zinc</keyword>
<evidence type="ECO:0000256" key="11">
    <source>
        <dbReference type="ARBA" id="ARBA00022737"/>
    </source>
</evidence>
<comment type="subunit">
    <text evidence="19">Heterotrimer composed of RABGGTA, RABGGTB and CHM; within this trimer, RABGGTA and RABGGTB form the catalytic component B, while CHM (component A) mediates peptide substrate binding. The Rab GGTase dimer (RGGT) interacts with CHM (component A) prior to Rab protein binding; the association is stabilized by geranylgeranyl pyrophosphate (GGpp). The CHM:RGGT:Rab complex is destabilized by GGpp. Interaction of RABGGTB with prenylated PTP4A2 precludes its association with RABGGTA and inhibits enzyme activity. Interacts with CHODL. Interacts with non-phosphorylated form of RAB8A; phosphorylation of RAB8A at 'Thr-72' disrupts this interaction.</text>
</comment>
<evidence type="ECO:0000313" key="25">
    <source>
        <dbReference type="Proteomes" id="UP000789524"/>
    </source>
</evidence>
<evidence type="ECO:0000256" key="14">
    <source>
        <dbReference type="ARBA" id="ARBA00030816"/>
    </source>
</evidence>
<evidence type="ECO:0000256" key="7">
    <source>
        <dbReference type="ARBA" id="ARBA00022553"/>
    </source>
</evidence>
<keyword evidence="12" id="KW-0274">FAD</keyword>
<evidence type="ECO:0000313" key="24">
    <source>
        <dbReference type="EMBL" id="CAG9584373.1"/>
    </source>
</evidence>
<keyword evidence="11" id="KW-0677">Repeat</keyword>
<evidence type="ECO:0000259" key="23">
    <source>
        <dbReference type="Pfam" id="PF05199"/>
    </source>
</evidence>
<evidence type="ECO:0000256" key="4">
    <source>
        <dbReference type="ARBA" id="ARBA00010497"/>
    </source>
</evidence>
<evidence type="ECO:0000256" key="3">
    <source>
        <dbReference type="ARBA" id="ARBA00002902"/>
    </source>
</evidence>
<accession>A0A8J2VWY2</accession>
<dbReference type="GO" id="GO:0005737">
    <property type="term" value="C:cytoplasm"/>
    <property type="evidence" value="ECO:0007669"/>
    <property type="project" value="UniProtKB-ARBA"/>
</dbReference>
<comment type="caution">
    <text evidence="24">The sequence shown here is derived from an EMBL/GenBank/DDBJ whole genome shotgun (WGS) entry which is preliminary data.</text>
</comment>
<comment type="similarity">
    <text evidence="5">Belongs to the GMC oxidoreductase family.</text>
</comment>
<evidence type="ECO:0000256" key="19">
    <source>
        <dbReference type="ARBA" id="ARBA00062019"/>
    </source>
</evidence>
<evidence type="ECO:0000256" key="9">
    <source>
        <dbReference type="ARBA" id="ARBA00022679"/>
    </source>
</evidence>
<evidence type="ECO:0000256" key="2">
    <source>
        <dbReference type="ARBA" id="ARBA00001974"/>
    </source>
</evidence>
<name>A0A8J2VWY2_9NEOP</name>
<proteinExistence type="inferred from homology"/>
<keyword evidence="25" id="KW-1185">Reference proteome</keyword>
<dbReference type="GO" id="GO:0046872">
    <property type="term" value="F:metal ion binding"/>
    <property type="evidence" value="ECO:0007669"/>
    <property type="project" value="UniProtKB-KW"/>
</dbReference>
<dbReference type="AlphaFoldDB" id="A0A8J2VWY2"/>
<evidence type="ECO:0000256" key="6">
    <source>
        <dbReference type="ARBA" id="ARBA00012656"/>
    </source>
</evidence>
<comment type="function">
    <text evidence="3">Catalyzes the transfer of a geranylgeranyl moiety from geranylgeranyl diphosphate to both cysteines of Rab proteins with the C-terminal sequence -XXCC, -XCXC and -CCXX, such as RAB1A, RAB3A, RAB5A and RAB7A.</text>
</comment>
<dbReference type="GO" id="GO:0050660">
    <property type="term" value="F:flavin adenine dinucleotide binding"/>
    <property type="evidence" value="ECO:0007669"/>
    <property type="project" value="InterPro"/>
</dbReference>
<keyword evidence="9" id="KW-0808">Transferase</keyword>
<dbReference type="InterPro" id="IPR012132">
    <property type="entry name" value="GMC_OxRdtase"/>
</dbReference>
<evidence type="ECO:0000256" key="20">
    <source>
        <dbReference type="ARBA" id="ARBA00069127"/>
    </source>
</evidence>
<dbReference type="EC" id="2.5.1.60" evidence="6"/>
<dbReference type="InterPro" id="IPR007867">
    <property type="entry name" value="GMC_OxRtase_C"/>
</dbReference>
<comment type="cofactor">
    <cofactor evidence="1">
        <name>Zn(2+)</name>
        <dbReference type="ChEBI" id="CHEBI:29105"/>
    </cofactor>
</comment>
<evidence type="ECO:0000256" key="15">
    <source>
        <dbReference type="ARBA" id="ARBA00031218"/>
    </source>
</evidence>
<evidence type="ECO:0000256" key="1">
    <source>
        <dbReference type="ARBA" id="ARBA00001947"/>
    </source>
</evidence>
<dbReference type="SUPFAM" id="SSF54373">
    <property type="entry name" value="FAD-linked reductases, C-terminal domain"/>
    <property type="match status" value="1"/>
</dbReference>
<dbReference type="Pfam" id="PF00432">
    <property type="entry name" value="Prenyltrans"/>
    <property type="match status" value="1"/>
</dbReference>
<comment type="cofactor">
    <cofactor evidence="2">
        <name>FAD</name>
        <dbReference type="ChEBI" id="CHEBI:57692"/>
    </cofactor>
</comment>
<dbReference type="InterPro" id="IPR001330">
    <property type="entry name" value="Prenyltrans"/>
</dbReference>
<dbReference type="EMBL" id="CAKASE010000082">
    <property type="protein sequence ID" value="CAG9584373.1"/>
    <property type="molecule type" value="Genomic_DNA"/>
</dbReference>
<evidence type="ECO:0000256" key="17">
    <source>
        <dbReference type="ARBA" id="ARBA00032766"/>
    </source>
</evidence>
<dbReference type="CDD" id="cd02894">
    <property type="entry name" value="GGTase-II"/>
    <property type="match status" value="1"/>
</dbReference>
<feature type="domain" description="Prenyltransferase alpha-alpha toroid" evidence="21">
    <location>
        <begin position="18"/>
        <end position="316"/>
    </location>
</feature>
<dbReference type="Pfam" id="PF05199">
    <property type="entry name" value="GMC_oxred_C"/>
    <property type="match status" value="1"/>
</dbReference>
<dbReference type="SUPFAM" id="SSF48239">
    <property type="entry name" value="Terpenoid cyclases/Protein prenyltransferases"/>
    <property type="match status" value="1"/>
</dbReference>
<evidence type="ECO:0000259" key="22">
    <source>
        <dbReference type="Pfam" id="PF00732"/>
    </source>
</evidence>
<dbReference type="Gene3D" id="3.30.560.10">
    <property type="entry name" value="Glucose Oxidase, domain 3"/>
    <property type="match status" value="1"/>
</dbReference>
<evidence type="ECO:0000259" key="21">
    <source>
        <dbReference type="Pfam" id="PF00432"/>
    </source>
</evidence>
<evidence type="ECO:0000256" key="12">
    <source>
        <dbReference type="ARBA" id="ARBA00022827"/>
    </source>
</evidence>
<feature type="domain" description="Glucose-methanol-choline oxidoreductase N-terminal" evidence="22">
    <location>
        <begin position="338"/>
        <end position="598"/>
    </location>
</feature>
<dbReference type="SUPFAM" id="SSF51905">
    <property type="entry name" value="FAD/NAD(P)-binding domain"/>
    <property type="match status" value="1"/>
</dbReference>
<dbReference type="GO" id="GO:0016614">
    <property type="term" value="F:oxidoreductase activity, acting on CH-OH group of donors"/>
    <property type="evidence" value="ECO:0007669"/>
    <property type="project" value="InterPro"/>
</dbReference>